<dbReference type="CDD" id="cd01949">
    <property type="entry name" value="GGDEF"/>
    <property type="match status" value="1"/>
</dbReference>
<dbReference type="PROSITE" id="PS50112">
    <property type="entry name" value="PAS"/>
    <property type="match status" value="2"/>
</dbReference>
<dbReference type="SMART" id="SM00091">
    <property type="entry name" value="PAS"/>
    <property type="match status" value="2"/>
</dbReference>
<dbReference type="InterPro" id="IPR035919">
    <property type="entry name" value="EAL_sf"/>
</dbReference>
<dbReference type="OrthoDB" id="9813903at2"/>
<dbReference type="InterPro" id="IPR000014">
    <property type="entry name" value="PAS"/>
</dbReference>
<dbReference type="AlphaFoldDB" id="A0A254TKQ8"/>
<dbReference type="PANTHER" id="PTHR44757:SF2">
    <property type="entry name" value="BIOFILM ARCHITECTURE MAINTENANCE PROTEIN MBAA"/>
    <property type="match status" value="1"/>
</dbReference>
<dbReference type="SUPFAM" id="SSF55073">
    <property type="entry name" value="Nucleotide cyclase"/>
    <property type="match status" value="1"/>
</dbReference>
<dbReference type="InterPro" id="IPR001610">
    <property type="entry name" value="PAC"/>
</dbReference>
<dbReference type="Pfam" id="PF08447">
    <property type="entry name" value="PAS_3"/>
    <property type="match status" value="1"/>
</dbReference>
<dbReference type="EMBL" id="LSTO01000001">
    <property type="protein sequence ID" value="OWW21902.1"/>
    <property type="molecule type" value="Genomic_DNA"/>
</dbReference>
<evidence type="ECO:0000256" key="2">
    <source>
        <dbReference type="SAM" id="Phobius"/>
    </source>
</evidence>
<dbReference type="PROSITE" id="PS50113">
    <property type="entry name" value="PAC"/>
    <property type="match status" value="2"/>
</dbReference>
<dbReference type="InterPro" id="IPR043128">
    <property type="entry name" value="Rev_trsase/Diguanyl_cyclase"/>
</dbReference>
<dbReference type="CDD" id="cd01948">
    <property type="entry name" value="EAL"/>
    <property type="match status" value="1"/>
</dbReference>
<proteinExistence type="predicted"/>
<dbReference type="RefSeq" id="WP_088708738.1">
    <property type="nucleotide sequence ID" value="NZ_LSTO01000001.1"/>
</dbReference>
<dbReference type="Gene3D" id="3.20.20.450">
    <property type="entry name" value="EAL domain"/>
    <property type="match status" value="1"/>
</dbReference>
<dbReference type="InterPro" id="IPR013655">
    <property type="entry name" value="PAS_fold_3"/>
</dbReference>
<dbReference type="InterPro" id="IPR035965">
    <property type="entry name" value="PAS-like_dom_sf"/>
</dbReference>
<dbReference type="Proteomes" id="UP000197535">
    <property type="component" value="Unassembled WGS sequence"/>
</dbReference>
<evidence type="ECO:0000259" key="6">
    <source>
        <dbReference type="PROSITE" id="PS50887"/>
    </source>
</evidence>
<dbReference type="Gene3D" id="3.30.450.20">
    <property type="entry name" value="PAS domain"/>
    <property type="match status" value="2"/>
</dbReference>
<feature type="domain" description="PAC" evidence="4">
    <location>
        <begin position="286"/>
        <end position="338"/>
    </location>
</feature>
<accession>A0A254TKQ8</accession>
<dbReference type="CDD" id="cd00130">
    <property type="entry name" value="PAS"/>
    <property type="match status" value="2"/>
</dbReference>
<dbReference type="Pfam" id="PF13426">
    <property type="entry name" value="PAS_9"/>
    <property type="match status" value="1"/>
</dbReference>
<dbReference type="PROSITE" id="PS50887">
    <property type="entry name" value="GGDEF"/>
    <property type="match status" value="1"/>
</dbReference>
<dbReference type="Gene3D" id="3.30.70.270">
    <property type="match status" value="1"/>
</dbReference>
<reference evidence="7 8" key="1">
    <citation type="submission" date="2016-02" db="EMBL/GenBank/DDBJ databases">
        <authorList>
            <person name="Wen L."/>
            <person name="He K."/>
            <person name="Yang H."/>
        </authorList>
    </citation>
    <scope>NUCLEOTIDE SEQUENCE [LARGE SCALE GENOMIC DNA]</scope>
    <source>
        <strain evidence="7 8">TSA40</strain>
    </source>
</reference>
<dbReference type="Pfam" id="PF00563">
    <property type="entry name" value="EAL"/>
    <property type="match status" value="1"/>
</dbReference>
<dbReference type="GO" id="GO:0071111">
    <property type="term" value="F:cyclic-guanylate-specific phosphodiesterase activity"/>
    <property type="evidence" value="ECO:0007669"/>
    <property type="project" value="UniProtKB-EC"/>
</dbReference>
<evidence type="ECO:0000259" key="4">
    <source>
        <dbReference type="PROSITE" id="PS50113"/>
    </source>
</evidence>
<dbReference type="SUPFAM" id="SSF55785">
    <property type="entry name" value="PYP-like sensor domain (PAS domain)"/>
    <property type="match status" value="2"/>
</dbReference>
<feature type="domain" description="PAS" evidence="3">
    <location>
        <begin position="88"/>
        <end position="160"/>
    </location>
</feature>
<dbReference type="InterPro" id="IPR052155">
    <property type="entry name" value="Biofilm_reg_signaling"/>
</dbReference>
<evidence type="ECO:0000256" key="1">
    <source>
        <dbReference type="ARBA" id="ARBA00051114"/>
    </source>
</evidence>
<dbReference type="InterPro" id="IPR029787">
    <property type="entry name" value="Nucleotide_cyclase"/>
</dbReference>
<dbReference type="FunFam" id="3.30.70.270:FF:000001">
    <property type="entry name" value="Diguanylate cyclase domain protein"/>
    <property type="match status" value="1"/>
</dbReference>
<comment type="caution">
    <text evidence="7">The sequence shown here is derived from an EMBL/GenBank/DDBJ whole genome shotgun (WGS) entry which is preliminary data.</text>
</comment>
<gene>
    <name evidence="7" type="ORF">AYR66_22810</name>
</gene>
<dbReference type="InterPro" id="IPR000700">
    <property type="entry name" value="PAS-assoc_C"/>
</dbReference>
<keyword evidence="2" id="KW-0472">Membrane</keyword>
<dbReference type="Pfam" id="PF00990">
    <property type="entry name" value="GGDEF"/>
    <property type="match status" value="1"/>
</dbReference>
<comment type="catalytic activity">
    <reaction evidence="1">
        <text>3',3'-c-di-GMP + H2O = 5'-phosphoguanylyl(3'-&gt;5')guanosine + H(+)</text>
        <dbReference type="Rhea" id="RHEA:24902"/>
        <dbReference type="ChEBI" id="CHEBI:15377"/>
        <dbReference type="ChEBI" id="CHEBI:15378"/>
        <dbReference type="ChEBI" id="CHEBI:58754"/>
        <dbReference type="ChEBI" id="CHEBI:58805"/>
        <dbReference type="EC" id="3.1.4.52"/>
    </reaction>
    <physiologicalReaction direction="left-to-right" evidence="1">
        <dbReference type="Rhea" id="RHEA:24903"/>
    </physiologicalReaction>
</comment>
<feature type="transmembrane region" description="Helical" evidence="2">
    <location>
        <begin position="12"/>
        <end position="32"/>
    </location>
</feature>
<evidence type="ECO:0008006" key="9">
    <source>
        <dbReference type="Google" id="ProtNLM"/>
    </source>
</evidence>
<name>A0A254TKQ8_9BURK</name>
<dbReference type="NCBIfam" id="TIGR00229">
    <property type="entry name" value="sensory_box"/>
    <property type="match status" value="2"/>
</dbReference>
<feature type="domain" description="PAC" evidence="4">
    <location>
        <begin position="164"/>
        <end position="216"/>
    </location>
</feature>
<feature type="domain" description="GGDEF" evidence="6">
    <location>
        <begin position="370"/>
        <end position="504"/>
    </location>
</feature>
<evidence type="ECO:0000259" key="5">
    <source>
        <dbReference type="PROSITE" id="PS50883"/>
    </source>
</evidence>
<dbReference type="GO" id="GO:0071732">
    <property type="term" value="P:cellular response to nitric oxide"/>
    <property type="evidence" value="ECO:0007669"/>
    <property type="project" value="UniProtKB-ARBA"/>
</dbReference>
<sequence length="770" mass="86025">MNKPPVRADKRRAPTPAGIVLLYALFAAIWIWSSDRVLGFLFSNAADFESASTLKGMFFIAVTSLLLYLLIRRWQASLQQALAVSTHYRERLERVLRGSSDGWWDWNFESGEAFYSPRCWEMLGYAPDEMPSDTRLWHRLMHPDDVAAAKRGFQDAMANATQGFSIEVRLRHKDGHYVPVLSRYMVQRNADGAAILVSGTNTDLTERNRAEERLRQAAAVFETTREGVIVTDGERRIAMVNPAFTTITGYAEDEVKGRRPDFLRSGRHDNDFYRQMWSSVGTAGHWQGEIWNRRKNGEIYPQLLSISEVRNDAGTVTNYVGVFADISRLRASETQLDFLAHHDALTHLPNRLLLVSHMEHGLRAAQRDGARVALMMLDLDRFKDINDSLGHSAGDALLKQVAGRLSGRLRGMDTVARLGGDEFAILLTQIAHPEDAALVANDIIASLGQPWTLPNGVEVRTGTSIGISIYPDHGTTTHDLLQHADAALYRAKQEGRGCFRYFTQNLTYAARERIDLEARLHRAVEQDELRVYFQPQVDIATGRIVGAEALVRWLDPKEGLIPPSRFIPVAESTGLIADVGEWVLRHTCLQGKKWIDAGLPPLTLAVNISPRQFLRSDIGDTVARILQETGFPPTCLELELTESALMEREQDVVTLLNRLRDIGVRLAIDDFGTGYSSLTYLKRFPLDVLKIDKGFIDGIPHRKDDGAIAAAIVAMGQTLGFKVLAEGVEHEGQLAFLQSTGCNMYQGFLRSPPVPADTFRELLVHAHAPV</sequence>
<dbReference type="SMART" id="SM00052">
    <property type="entry name" value="EAL"/>
    <property type="match status" value="1"/>
</dbReference>
<dbReference type="SMART" id="SM00086">
    <property type="entry name" value="PAC"/>
    <property type="match status" value="2"/>
</dbReference>
<dbReference type="InterPro" id="IPR000160">
    <property type="entry name" value="GGDEF_dom"/>
</dbReference>
<organism evidence="7 8">
    <name type="scientific">Noviherbaspirillum denitrificans</name>
    <dbReference type="NCBI Taxonomy" id="1968433"/>
    <lineage>
        <taxon>Bacteria</taxon>
        <taxon>Pseudomonadati</taxon>
        <taxon>Pseudomonadota</taxon>
        <taxon>Betaproteobacteria</taxon>
        <taxon>Burkholderiales</taxon>
        <taxon>Oxalobacteraceae</taxon>
        <taxon>Noviherbaspirillum</taxon>
    </lineage>
</organism>
<evidence type="ECO:0000259" key="3">
    <source>
        <dbReference type="PROSITE" id="PS50112"/>
    </source>
</evidence>
<evidence type="ECO:0000313" key="8">
    <source>
        <dbReference type="Proteomes" id="UP000197535"/>
    </source>
</evidence>
<dbReference type="InterPro" id="IPR001633">
    <property type="entry name" value="EAL_dom"/>
</dbReference>
<feature type="domain" description="EAL" evidence="5">
    <location>
        <begin position="513"/>
        <end position="767"/>
    </location>
</feature>
<dbReference type="PANTHER" id="PTHR44757">
    <property type="entry name" value="DIGUANYLATE CYCLASE DGCP"/>
    <property type="match status" value="1"/>
</dbReference>
<dbReference type="PROSITE" id="PS50883">
    <property type="entry name" value="EAL"/>
    <property type="match status" value="1"/>
</dbReference>
<feature type="domain" description="PAS" evidence="3">
    <location>
        <begin position="213"/>
        <end position="258"/>
    </location>
</feature>
<protein>
    <recommendedName>
        <fullName evidence="9">Diguanylate cyclase</fullName>
    </recommendedName>
</protein>
<keyword evidence="8" id="KW-1185">Reference proteome</keyword>
<keyword evidence="2" id="KW-1133">Transmembrane helix</keyword>
<dbReference type="SUPFAM" id="SSF141868">
    <property type="entry name" value="EAL domain-like"/>
    <property type="match status" value="1"/>
</dbReference>
<evidence type="ECO:0000313" key="7">
    <source>
        <dbReference type="EMBL" id="OWW21902.1"/>
    </source>
</evidence>
<dbReference type="FunFam" id="3.20.20.450:FF:000001">
    <property type="entry name" value="Cyclic di-GMP phosphodiesterase yahA"/>
    <property type="match status" value="1"/>
</dbReference>
<dbReference type="NCBIfam" id="TIGR00254">
    <property type="entry name" value="GGDEF"/>
    <property type="match status" value="1"/>
</dbReference>
<keyword evidence="2" id="KW-0812">Transmembrane</keyword>
<dbReference type="SMART" id="SM00267">
    <property type="entry name" value="GGDEF"/>
    <property type="match status" value="1"/>
</dbReference>